<evidence type="ECO:0000256" key="6">
    <source>
        <dbReference type="ARBA" id="ARBA00022448"/>
    </source>
</evidence>
<comment type="function">
    <text evidence="18">Core subunit of the mitochondrial membrane respiratory chain NADH dehydrogenase (Complex I) which catalyzes electron transfer from NADH through the respiratory chain, using ubiquinone as an electron acceptor. Essential for the catalytic activity and assembly of complex I.</text>
</comment>
<feature type="transmembrane region" description="Helical" evidence="18">
    <location>
        <begin position="7"/>
        <end position="32"/>
    </location>
</feature>
<keyword evidence="10 18" id="KW-1278">Translocase</keyword>
<keyword evidence="16 18" id="KW-0472">Membrane</keyword>
<feature type="transmembrane region" description="Helical" evidence="18">
    <location>
        <begin position="83"/>
        <end position="105"/>
    </location>
</feature>
<evidence type="ECO:0000256" key="5">
    <source>
        <dbReference type="ARBA" id="ARBA00021008"/>
    </source>
</evidence>
<comment type="subcellular location">
    <subcellularLocation>
        <location evidence="2 18">Mitochondrion inner membrane</location>
        <topology evidence="2 18">Multi-pass membrane protein</topology>
    </subcellularLocation>
</comment>
<accession>A0A4D6X058</accession>
<evidence type="ECO:0000256" key="15">
    <source>
        <dbReference type="ARBA" id="ARBA00023128"/>
    </source>
</evidence>
<dbReference type="InterPro" id="IPR003917">
    <property type="entry name" value="NADH_UbQ_OxRdtase_chain2"/>
</dbReference>
<keyword evidence="12 18" id="KW-1133">Transmembrane helix</keyword>
<geneLocation type="mitochondrion" evidence="20"/>
<evidence type="ECO:0000256" key="3">
    <source>
        <dbReference type="ARBA" id="ARBA00007012"/>
    </source>
</evidence>
<keyword evidence="14 18" id="KW-0830">Ubiquinone</keyword>
<keyword evidence="6" id="KW-0813">Transport</keyword>
<evidence type="ECO:0000256" key="16">
    <source>
        <dbReference type="ARBA" id="ARBA00023136"/>
    </source>
</evidence>
<dbReference type="PANTHER" id="PTHR46552:SF1">
    <property type="entry name" value="NADH-UBIQUINONE OXIDOREDUCTASE CHAIN 2"/>
    <property type="match status" value="1"/>
</dbReference>
<evidence type="ECO:0000256" key="4">
    <source>
        <dbReference type="ARBA" id="ARBA00012944"/>
    </source>
</evidence>
<keyword evidence="15 18" id="KW-0496">Mitochondrion</keyword>
<evidence type="ECO:0000256" key="10">
    <source>
        <dbReference type="ARBA" id="ARBA00022967"/>
    </source>
</evidence>
<feature type="transmembrane region" description="Helical" evidence="18">
    <location>
        <begin position="226"/>
        <end position="246"/>
    </location>
</feature>
<dbReference type="Pfam" id="PF00361">
    <property type="entry name" value="Proton_antipo_M"/>
    <property type="match status" value="1"/>
</dbReference>
<name>A0A4D6X058_9HEMI</name>
<dbReference type="EC" id="7.1.1.2" evidence="4 18"/>
<dbReference type="EMBL" id="MF535442">
    <property type="protein sequence ID" value="QCI09183.1"/>
    <property type="molecule type" value="Genomic_DNA"/>
</dbReference>
<evidence type="ECO:0000256" key="9">
    <source>
        <dbReference type="ARBA" id="ARBA00022792"/>
    </source>
</evidence>
<feature type="domain" description="NADH:quinone oxidoreductase/Mrp antiporter transmembrane" evidence="19">
    <location>
        <begin position="22"/>
        <end position="274"/>
    </location>
</feature>
<dbReference type="AlphaFoldDB" id="A0A4D6X058"/>
<keyword evidence="8 18" id="KW-0812">Transmembrane</keyword>
<dbReference type="InterPro" id="IPR001750">
    <property type="entry name" value="ND/Mrp_TM"/>
</dbReference>
<sequence>MSKSNKVFFLTMIIGTLITMSSNNWISMWMGLELNMLSFMPLIKSKNKSSSEASMIYFLIQSMSSMILLFSIIYCMGGKEMQLFVSLGYTVLMIKLGSAPFHMWFPEMMSKMKWEPCILLMTWQKLAPLMMISNLKSDILMYMAVMASTILGAIGGLNQTSLRKIMSYSSINHLGWMLAINKMQNNWSIYWIMYTIMSATICYMFNKYNMFFINQINDLNMTNTEKITYAISMLSLGGLPPFLGFLPKWIAIQTLMWNNMYTIVMIMTMMSLITLFFYMRSMMSMLINLSDATIWTKTNSNLNMNIMILSINFSLPIIMMMNIK</sequence>
<feature type="transmembrane region" description="Helical" evidence="18">
    <location>
        <begin position="304"/>
        <end position="323"/>
    </location>
</feature>
<keyword evidence="7 18" id="KW-0679">Respiratory chain</keyword>
<evidence type="ECO:0000256" key="2">
    <source>
        <dbReference type="ARBA" id="ARBA00004448"/>
    </source>
</evidence>
<evidence type="ECO:0000256" key="13">
    <source>
        <dbReference type="ARBA" id="ARBA00023027"/>
    </source>
</evidence>
<evidence type="ECO:0000259" key="19">
    <source>
        <dbReference type="Pfam" id="PF00361"/>
    </source>
</evidence>
<protein>
    <recommendedName>
        <fullName evidence="5 18">NADH-ubiquinone oxidoreductase chain 2</fullName>
        <ecNumber evidence="4 18">7.1.1.2</ecNumber>
    </recommendedName>
</protein>
<dbReference type="PRINTS" id="PR01436">
    <property type="entry name" value="NADHDHGNASE2"/>
</dbReference>
<keyword evidence="11 18" id="KW-0249">Electron transport</keyword>
<feature type="transmembrane region" description="Helical" evidence="18">
    <location>
        <begin position="139"/>
        <end position="157"/>
    </location>
</feature>
<comment type="similarity">
    <text evidence="3 18">Belongs to the complex I subunit 2 family.</text>
</comment>
<evidence type="ECO:0000256" key="7">
    <source>
        <dbReference type="ARBA" id="ARBA00022660"/>
    </source>
</evidence>
<evidence type="ECO:0000256" key="17">
    <source>
        <dbReference type="ARBA" id="ARBA00049551"/>
    </source>
</evidence>
<gene>
    <name evidence="20" type="primary">ND2</name>
</gene>
<organism evidence="20">
    <name type="scientific">Geotomus sp. FS-2019</name>
    <dbReference type="NCBI Taxonomy" id="2575688"/>
    <lineage>
        <taxon>Eukaryota</taxon>
        <taxon>Metazoa</taxon>
        <taxon>Ecdysozoa</taxon>
        <taxon>Arthropoda</taxon>
        <taxon>Hexapoda</taxon>
        <taxon>Insecta</taxon>
        <taxon>Pterygota</taxon>
        <taxon>Neoptera</taxon>
        <taxon>Paraneoptera</taxon>
        <taxon>Hemiptera</taxon>
        <taxon>Heteroptera</taxon>
        <taxon>Panheteroptera</taxon>
        <taxon>Pentatomomorpha</taxon>
        <taxon>Pentatomoidea</taxon>
        <taxon>Cydnidae</taxon>
        <taxon>Cydninae</taxon>
        <taxon>Geotomus</taxon>
    </lineage>
</organism>
<comment type="function">
    <text evidence="1">Core subunit of the mitochondrial membrane respiratory chain NADH dehydrogenase (Complex I) that is believed to belong to the minimal assembly required for catalysis. Complex I functions in the transfer of electrons from NADH to the respiratory chain. The immediate electron acceptor for the enzyme is believed to be ubiquinone.</text>
</comment>
<dbReference type="GO" id="GO:0006120">
    <property type="term" value="P:mitochondrial electron transport, NADH to ubiquinone"/>
    <property type="evidence" value="ECO:0007669"/>
    <property type="project" value="InterPro"/>
</dbReference>
<dbReference type="GO" id="GO:0005743">
    <property type="term" value="C:mitochondrial inner membrane"/>
    <property type="evidence" value="ECO:0007669"/>
    <property type="project" value="UniProtKB-SubCell"/>
</dbReference>
<comment type="catalytic activity">
    <reaction evidence="17 18">
        <text>a ubiquinone + NADH + 5 H(+)(in) = a ubiquinol + NAD(+) + 4 H(+)(out)</text>
        <dbReference type="Rhea" id="RHEA:29091"/>
        <dbReference type="Rhea" id="RHEA-COMP:9565"/>
        <dbReference type="Rhea" id="RHEA-COMP:9566"/>
        <dbReference type="ChEBI" id="CHEBI:15378"/>
        <dbReference type="ChEBI" id="CHEBI:16389"/>
        <dbReference type="ChEBI" id="CHEBI:17976"/>
        <dbReference type="ChEBI" id="CHEBI:57540"/>
        <dbReference type="ChEBI" id="CHEBI:57945"/>
        <dbReference type="EC" id="7.1.1.2"/>
    </reaction>
</comment>
<evidence type="ECO:0000256" key="1">
    <source>
        <dbReference type="ARBA" id="ARBA00003257"/>
    </source>
</evidence>
<feature type="transmembrane region" description="Helical" evidence="18">
    <location>
        <begin position="187"/>
        <end position="206"/>
    </location>
</feature>
<reference evidence="20" key="1">
    <citation type="journal article" date="2019" name="Syst. Entomol.">
        <title>Higher level phylogeny and evolutionary history of Pentatomomorpha (Hemiptera: Heteroptera) inferred from mitochondrial genome sequences.</title>
        <authorList>
            <person name="Liu Y."/>
            <person name="Li H."/>
            <person name="Song F."/>
            <person name="Zhao Y."/>
            <person name="Wilson J.J."/>
            <person name="Cai W."/>
        </authorList>
    </citation>
    <scope>NUCLEOTIDE SEQUENCE</scope>
</reference>
<dbReference type="InterPro" id="IPR050175">
    <property type="entry name" value="Complex_I_Subunit_2"/>
</dbReference>
<evidence type="ECO:0000313" key="20">
    <source>
        <dbReference type="EMBL" id="QCI09183.1"/>
    </source>
</evidence>
<feature type="transmembrane region" description="Helical" evidence="18">
    <location>
        <begin position="55"/>
        <end position="76"/>
    </location>
</feature>
<dbReference type="GO" id="GO:0008137">
    <property type="term" value="F:NADH dehydrogenase (ubiquinone) activity"/>
    <property type="evidence" value="ECO:0007669"/>
    <property type="project" value="UniProtKB-EC"/>
</dbReference>
<keyword evidence="13 18" id="KW-0520">NAD</keyword>
<evidence type="ECO:0000256" key="12">
    <source>
        <dbReference type="ARBA" id="ARBA00022989"/>
    </source>
</evidence>
<evidence type="ECO:0000256" key="18">
    <source>
        <dbReference type="RuleBase" id="RU003403"/>
    </source>
</evidence>
<evidence type="ECO:0000256" key="14">
    <source>
        <dbReference type="ARBA" id="ARBA00023075"/>
    </source>
</evidence>
<dbReference type="PANTHER" id="PTHR46552">
    <property type="entry name" value="NADH-UBIQUINONE OXIDOREDUCTASE CHAIN 2"/>
    <property type="match status" value="1"/>
</dbReference>
<keyword evidence="9 18" id="KW-0999">Mitochondrion inner membrane</keyword>
<feature type="transmembrane region" description="Helical" evidence="18">
    <location>
        <begin position="258"/>
        <end position="279"/>
    </location>
</feature>
<evidence type="ECO:0000256" key="8">
    <source>
        <dbReference type="ARBA" id="ARBA00022692"/>
    </source>
</evidence>
<evidence type="ECO:0000256" key="11">
    <source>
        <dbReference type="ARBA" id="ARBA00022982"/>
    </source>
</evidence>
<proteinExistence type="inferred from homology"/>